<keyword evidence="1" id="KW-0812">Transmembrane</keyword>
<feature type="transmembrane region" description="Helical" evidence="1">
    <location>
        <begin position="36"/>
        <end position="57"/>
    </location>
</feature>
<evidence type="ECO:0000256" key="1">
    <source>
        <dbReference type="SAM" id="Phobius"/>
    </source>
</evidence>
<evidence type="ECO:0000313" key="3">
    <source>
        <dbReference type="Proteomes" id="UP000824159"/>
    </source>
</evidence>
<accession>A0A9D1HFW6</accession>
<reference evidence="2" key="1">
    <citation type="submission" date="2020-10" db="EMBL/GenBank/DDBJ databases">
        <authorList>
            <person name="Gilroy R."/>
        </authorList>
    </citation>
    <scope>NUCLEOTIDE SEQUENCE</scope>
    <source>
        <strain evidence="2">CHK176-22527</strain>
    </source>
</reference>
<feature type="transmembrane region" description="Helical" evidence="1">
    <location>
        <begin position="69"/>
        <end position="89"/>
    </location>
</feature>
<dbReference type="AlphaFoldDB" id="A0A9D1HFW6"/>
<feature type="transmembrane region" description="Helical" evidence="1">
    <location>
        <begin position="95"/>
        <end position="115"/>
    </location>
</feature>
<evidence type="ECO:0000313" key="2">
    <source>
        <dbReference type="EMBL" id="HIU00183.1"/>
    </source>
</evidence>
<protein>
    <recommendedName>
        <fullName evidence="4">ATP synthase subunit I</fullName>
    </recommendedName>
</protein>
<name>A0A9D1HFW6_9FIRM</name>
<keyword evidence="1" id="KW-1133">Transmembrane helix</keyword>
<feature type="transmembrane region" description="Helical" evidence="1">
    <location>
        <begin position="12"/>
        <end position="30"/>
    </location>
</feature>
<evidence type="ECO:0008006" key="4">
    <source>
        <dbReference type="Google" id="ProtNLM"/>
    </source>
</evidence>
<dbReference type="EMBL" id="DVLX01000097">
    <property type="protein sequence ID" value="HIU00183.1"/>
    <property type="molecule type" value="Genomic_DNA"/>
</dbReference>
<organism evidence="2 3">
    <name type="scientific">Candidatus Allocopromorpha excrementavium</name>
    <dbReference type="NCBI Taxonomy" id="2840741"/>
    <lineage>
        <taxon>Bacteria</taxon>
        <taxon>Bacillati</taxon>
        <taxon>Bacillota</taxon>
        <taxon>Clostridia</taxon>
        <taxon>Eubacteriales</taxon>
        <taxon>Eubacteriaceae</taxon>
        <taxon>Eubacteriaceae incertae sedis</taxon>
        <taxon>Candidatus Allocopromorpha</taxon>
    </lineage>
</organism>
<comment type="caution">
    <text evidence="2">The sequence shown here is derived from an EMBL/GenBank/DDBJ whole genome shotgun (WGS) entry which is preliminary data.</text>
</comment>
<gene>
    <name evidence="2" type="ORF">IAD12_08025</name>
</gene>
<reference evidence="2" key="2">
    <citation type="journal article" date="2021" name="PeerJ">
        <title>Extensive microbial diversity within the chicken gut microbiome revealed by metagenomics and culture.</title>
        <authorList>
            <person name="Gilroy R."/>
            <person name="Ravi A."/>
            <person name="Getino M."/>
            <person name="Pursley I."/>
            <person name="Horton D.L."/>
            <person name="Alikhan N.F."/>
            <person name="Baker D."/>
            <person name="Gharbi K."/>
            <person name="Hall N."/>
            <person name="Watson M."/>
            <person name="Adriaenssens E.M."/>
            <person name="Foster-Nyarko E."/>
            <person name="Jarju S."/>
            <person name="Secka A."/>
            <person name="Antonio M."/>
            <person name="Oren A."/>
            <person name="Chaudhuri R.R."/>
            <person name="La Ragione R."/>
            <person name="Hildebrand F."/>
            <person name="Pallen M.J."/>
        </authorList>
    </citation>
    <scope>NUCLEOTIDE SEQUENCE</scope>
    <source>
        <strain evidence="2">CHK176-22527</strain>
    </source>
</reference>
<dbReference type="Proteomes" id="UP000824159">
    <property type="component" value="Unassembled WGS sequence"/>
</dbReference>
<keyword evidence="1" id="KW-0472">Membrane</keyword>
<proteinExistence type="predicted"/>
<sequence length="151" mass="17027">MDDVGKIKKQVAVYGFIVIAVCQIVSLFIIGFDLWFAVFLLAGFAAALVNFNILAFFLKKMLDSGNAGFSTISFVIRILIYCGVFFLAIKQGTAPGLACLLGFLASKLPLYYFHAVKPEFNTKRKVRPEVQAMYEAEDKEEEDKYWGREEE</sequence>